<reference evidence="12 13" key="1">
    <citation type="journal article" date="2020" name="bioRxiv">
        <title>Metabolic contributions of an alphaproteobacterial endosymbiont in the apicomplexan Cardiosporidium cionae.</title>
        <authorList>
            <person name="Hunter E.S."/>
            <person name="Paight C.J."/>
            <person name="Lane C.E."/>
        </authorList>
    </citation>
    <scope>NUCLEOTIDE SEQUENCE [LARGE SCALE GENOMIC DNA]</scope>
    <source>
        <strain evidence="12">ESH_2018</strain>
    </source>
</reference>
<evidence type="ECO:0000256" key="1">
    <source>
        <dbReference type="ARBA" id="ARBA00004479"/>
    </source>
</evidence>
<dbReference type="GO" id="GO:0008233">
    <property type="term" value="F:peptidase activity"/>
    <property type="evidence" value="ECO:0007669"/>
    <property type="project" value="UniProtKB-KW"/>
</dbReference>
<dbReference type="Pfam" id="PF14543">
    <property type="entry name" value="TAXi_N"/>
    <property type="match status" value="1"/>
</dbReference>
<evidence type="ECO:0000256" key="7">
    <source>
        <dbReference type="ARBA" id="ARBA00022801"/>
    </source>
</evidence>
<dbReference type="Pfam" id="PF14541">
    <property type="entry name" value="TAXi_C"/>
    <property type="match status" value="1"/>
</dbReference>
<evidence type="ECO:0000256" key="8">
    <source>
        <dbReference type="ARBA" id="ARBA00022989"/>
    </source>
</evidence>
<keyword evidence="3 12" id="KW-0645">Protease</keyword>
<dbReference type="PANTHER" id="PTHR13683">
    <property type="entry name" value="ASPARTYL PROTEASES"/>
    <property type="match status" value="1"/>
</dbReference>
<dbReference type="GO" id="GO:0006508">
    <property type="term" value="P:proteolysis"/>
    <property type="evidence" value="ECO:0007669"/>
    <property type="project" value="UniProtKB-KW"/>
</dbReference>
<comment type="caution">
    <text evidence="12">The sequence shown here is derived from an EMBL/GenBank/DDBJ whole genome shotgun (WGS) entry which is preliminary data.</text>
</comment>
<evidence type="ECO:0000256" key="5">
    <source>
        <dbReference type="ARBA" id="ARBA00022729"/>
    </source>
</evidence>
<comment type="subcellular location">
    <subcellularLocation>
        <location evidence="1">Membrane</location>
        <topology evidence="1">Single-pass type I membrane protein</topology>
    </subcellularLocation>
</comment>
<keyword evidence="8 10" id="KW-1133">Transmembrane helix</keyword>
<evidence type="ECO:0000259" key="11">
    <source>
        <dbReference type="PROSITE" id="PS51767"/>
    </source>
</evidence>
<dbReference type="InterPro" id="IPR032861">
    <property type="entry name" value="TAXi_N"/>
</dbReference>
<keyword evidence="13" id="KW-1185">Reference proteome</keyword>
<dbReference type="PROSITE" id="PS51767">
    <property type="entry name" value="PEPTIDASE_A1"/>
    <property type="match status" value="1"/>
</dbReference>
<dbReference type="Proteomes" id="UP000823046">
    <property type="component" value="Unassembled WGS sequence"/>
</dbReference>
<evidence type="ECO:0000313" key="12">
    <source>
        <dbReference type="EMBL" id="KAF8821886.1"/>
    </source>
</evidence>
<dbReference type="EMBL" id="JADAQX010000113">
    <property type="protein sequence ID" value="KAF8821886.1"/>
    <property type="molecule type" value="Genomic_DNA"/>
</dbReference>
<keyword evidence="4 10" id="KW-0812">Transmembrane</keyword>
<dbReference type="PANTHER" id="PTHR13683:SF375">
    <property type="entry name" value="PEPTIDASE A1 DOMAIN-CONTAINING PROTEIN"/>
    <property type="match status" value="1"/>
</dbReference>
<accession>A0ABQ7JCW7</accession>
<evidence type="ECO:0000256" key="2">
    <source>
        <dbReference type="ARBA" id="ARBA00007447"/>
    </source>
</evidence>
<dbReference type="SUPFAM" id="SSF50630">
    <property type="entry name" value="Acid proteases"/>
    <property type="match status" value="1"/>
</dbReference>
<gene>
    <name evidence="12" type="ORF">IE077_001417</name>
</gene>
<evidence type="ECO:0000256" key="10">
    <source>
        <dbReference type="SAM" id="Phobius"/>
    </source>
</evidence>
<keyword evidence="9 10" id="KW-0472">Membrane</keyword>
<evidence type="ECO:0000256" key="4">
    <source>
        <dbReference type="ARBA" id="ARBA00022692"/>
    </source>
</evidence>
<dbReference type="InterPro" id="IPR033121">
    <property type="entry name" value="PEPTIDASE_A1"/>
</dbReference>
<comment type="similarity">
    <text evidence="2">Belongs to the peptidase A1 family.</text>
</comment>
<evidence type="ECO:0000256" key="3">
    <source>
        <dbReference type="ARBA" id="ARBA00022670"/>
    </source>
</evidence>
<evidence type="ECO:0000256" key="6">
    <source>
        <dbReference type="ARBA" id="ARBA00022750"/>
    </source>
</evidence>
<evidence type="ECO:0000256" key="9">
    <source>
        <dbReference type="ARBA" id="ARBA00023136"/>
    </source>
</evidence>
<dbReference type="InterPro" id="IPR032799">
    <property type="entry name" value="TAXi_C"/>
</dbReference>
<dbReference type="InterPro" id="IPR021109">
    <property type="entry name" value="Peptidase_aspartic_dom_sf"/>
</dbReference>
<protein>
    <submittedName>
        <fullName evidence="12">Eukaryotic aspartyl protease superfamily protein</fullName>
    </submittedName>
</protein>
<keyword evidence="5" id="KW-0732">Signal</keyword>
<keyword evidence="6" id="KW-0064">Aspartyl protease</keyword>
<proteinExistence type="inferred from homology"/>
<evidence type="ECO:0000313" key="13">
    <source>
        <dbReference type="Proteomes" id="UP000823046"/>
    </source>
</evidence>
<feature type="domain" description="Peptidase A1" evidence="11">
    <location>
        <begin position="188"/>
        <end position="620"/>
    </location>
</feature>
<dbReference type="Gene3D" id="2.40.70.10">
    <property type="entry name" value="Acid Proteases"/>
    <property type="match status" value="2"/>
</dbReference>
<sequence length="635" mass="71062">MISICSRPKVCSYYRRACGILRLPLCQMLFTLSLLLFSAPLPGSFGFPTSTHEKGLVLFPRLTTHLSLPKLVFRSLIPSFEWIKLRLPAVTFPTLTWQLNPSQEFLPENTKAQQVKRSFSSNQERVDSQFTINEISPLLGENVFDNRRNIESIEVAGFPYLNPQLSNKNTELSFQTPVFGSIHKFAYYFLDIIVGSDERQRQSLIVDTGSSVVAFACGSCDACGSHIDKPFHCAKSSTCTAVACYQDCFSCQFQDKCFHCVSQCSLCTNSRRCAYNVNYAEGSSIAGRWNMDIVKFPLARNGFEEGTWSHSLPVSIPFGCHDKETNLFLSQAASGIIGLQLESSYGPKTFLQSSFHGHNLNKIFSLCLAEEGGVFSLGRANAEFHFRNDKMPSIPIAWLQLFRYTNVYYVELISMNIGGSSIPVSQSPYSTSQLLEKSVLSSLDSGTTLTYFPPKVYKAVINTIESYLVQNGFQYRENYDSRRGTRNLGDIIEEYNEMAKVPTAPSAVSLGDAANLPVSAHPRHAQMVYPQQNSKCWYLPRGELDLELFPKVYLNFKSSSPSQSAVAEVVWYPSSYLYSRGSSTIRCLSIEEGNSIILGMTVFIGHDVIFDLEKEKIGFAAAQCPRYSINDRYSS</sequence>
<dbReference type="InterPro" id="IPR001461">
    <property type="entry name" value="Aspartic_peptidase_A1"/>
</dbReference>
<organism evidence="12 13">
    <name type="scientific">Cardiosporidium cionae</name>
    <dbReference type="NCBI Taxonomy" id="476202"/>
    <lineage>
        <taxon>Eukaryota</taxon>
        <taxon>Sar</taxon>
        <taxon>Alveolata</taxon>
        <taxon>Apicomplexa</taxon>
        <taxon>Aconoidasida</taxon>
        <taxon>Nephromycida</taxon>
        <taxon>Cardiosporidium</taxon>
    </lineage>
</organism>
<name>A0ABQ7JCW7_9APIC</name>
<keyword evidence="7" id="KW-0378">Hydrolase</keyword>
<feature type="transmembrane region" description="Helical" evidence="10">
    <location>
        <begin position="20"/>
        <end position="41"/>
    </location>
</feature>